<sequence length="68" mass="7757">PVCASFSPLSSSSSTRHRARAFQPLPPSRDELNNTQNTDTGREGERRWFASRHFPFTRLCCALHHRSS</sequence>
<reference evidence="2" key="1">
    <citation type="journal article" date="1997" name="FEMS Immunol. Med. Microbiol.">
        <title>Crossreactions and sequence homologies between recombinant polypeptides from Leishmania aethiopica and human IgG and IgM.</title>
        <authorList>
            <person name="Osland A."/>
            <person name="Ashenafi S."/>
            <person name="Vefring H.K."/>
            <person name="Michaelsen T.E."/>
        </authorList>
    </citation>
    <scope>NUCLEOTIDE SEQUENCE</scope>
</reference>
<dbReference type="EMBL" id="X78587">
    <property type="protein sequence ID" value="CAA55324.1"/>
    <property type="molecule type" value="Genomic_DNA"/>
</dbReference>
<protein>
    <submittedName>
        <fullName evidence="2">Uncharacterized protein</fullName>
    </submittedName>
</protein>
<evidence type="ECO:0000256" key="1">
    <source>
        <dbReference type="SAM" id="MobiDB-lite"/>
    </source>
</evidence>
<proteinExistence type="predicted"/>
<feature type="region of interest" description="Disordered" evidence="1">
    <location>
        <begin position="1"/>
        <end position="46"/>
    </location>
</feature>
<feature type="non-terminal residue" evidence="2">
    <location>
        <position position="1"/>
    </location>
</feature>
<evidence type="ECO:0000313" key="2">
    <source>
        <dbReference type="EMBL" id="CAA55324.1"/>
    </source>
</evidence>
<name>P92068_9TRYP</name>
<feature type="non-terminal residue" evidence="2">
    <location>
        <position position="68"/>
    </location>
</feature>
<accession>P92068</accession>
<feature type="compositionally biased region" description="Low complexity" evidence="1">
    <location>
        <begin position="1"/>
        <end position="14"/>
    </location>
</feature>
<organism evidence="2">
    <name type="scientific">Leishmania aethiopica</name>
    <dbReference type="NCBI Taxonomy" id="5667"/>
    <lineage>
        <taxon>Eukaryota</taxon>
        <taxon>Discoba</taxon>
        <taxon>Euglenozoa</taxon>
        <taxon>Kinetoplastea</taxon>
        <taxon>Metakinetoplastina</taxon>
        <taxon>Trypanosomatida</taxon>
        <taxon>Trypanosomatidae</taxon>
        <taxon>Leishmaniinae</taxon>
        <taxon>Leishmania</taxon>
    </lineage>
</organism>
<dbReference type="AlphaFoldDB" id="P92068"/>